<evidence type="ECO:0000313" key="8">
    <source>
        <dbReference type="EMBL" id="KPH81176.1"/>
    </source>
</evidence>
<keyword evidence="5 6" id="KW-0472">Membrane</keyword>
<evidence type="ECO:0000256" key="1">
    <source>
        <dbReference type="ARBA" id="ARBA00004141"/>
    </source>
</evidence>
<dbReference type="InterPro" id="IPR037185">
    <property type="entry name" value="EmrE-like"/>
</dbReference>
<feature type="transmembrane region" description="Helical" evidence="6">
    <location>
        <begin position="148"/>
        <end position="168"/>
    </location>
</feature>
<dbReference type="PATRIC" id="fig|1526658.3.peg.5291"/>
<reference evidence="8 9" key="1">
    <citation type="submission" date="2015-07" db="EMBL/GenBank/DDBJ databases">
        <title>Whole genome sequencing of Bosea vaviloviae isolated from cave pool.</title>
        <authorList>
            <person name="Tan N.E.H."/>
            <person name="Lee Y.P."/>
            <person name="Gan H.M."/>
            <person name="Barton H."/>
            <person name="Savka M.A."/>
        </authorList>
    </citation>
    <scope>NUCLEOTIDE SEQUENCE [LARGE SCALE GENOMIC DNA]</scope>
    <source>
        <strain evidence="8 9">SD260</strain>
    </source>
</reference>
<feature type="transmembrane region" description="Helical" evidence="6">
    <location>
        <begin position="244"/>
        <end position="263"/>
    </location>
</feature>
<feature type="transmembrane region" description="Helical" evidence="6">
    <location>
        <begin position="95"/>
        <end position="113"/>
    </location>
</feature>
<evidence type="ECO:0000256" key="6">
    <source>
        <dbReference type="SAM" id="Phobius"/>
    </source>
</evidence>
<feature type="domain" description="EamA" evidence="7">
    <location>
        <begin position="150"/>
        <end position="286"/>
    </location>
</feature>
<feature type="transmembrane region" description="Helical" evidence="6">
    <location>
        <begin position="125"/>
        <end position="142"/>
    </location>
</feature>
<dbReference type="EMBL" id="LGSZ01000031">
    <property type="protein sequence ID" value="KPH81176.1"/>
    <property type="molecule type" value="Genomic_DNA"/>
</dbReference>
<feature type="transmembrane region" description="Helical" evidence="6">
    <location>
        <begin position="180"/>
        <end position="200"/>
    </location>
</feature>
<dbReference type="InterPro" id="IPR050638">
    <property type="entry name" value="AA-Vitamin_Transporters"/>
</dbReference>
<feature type="transmembrane region" description="Helical" evidence="6">
    <location>
        <begin position="269"/>
        <end position="289"/>
    </location>
</feature>
<evidence type="ECO:0000256" key="2">
    <source>
        <dbReference type="ARBA" id="ARBA00007362"/>
    </source>
</evidence>
<feature type="transmembrane region" description="Helical" evidence="6">
    <location>
        <begin position="38"/>
        <end position="55"/>
    </location>
</feature>
<proteinExistence type="inferred from homology"/>
<dbReference type="RefSeq" id="WP_054208720.1">
    <property type="nucleotide sequence ID" value="NZ_LGSZ01000031.1"/>
</dbReference>
<sequence>MSELLGVLAAMLSSAIGGTSIAATRFVVGWTDPMTLGALRFGIGFLGLLPLALLQTEAWPARRDWPLVAGLGALFFGVFPILFNASLIFTTAARGALALSTLPLLTMVVAAALRVEPLTWRKTTGVLIAMAGVALALATGLSSAPARAWRGDLLMMAAALCMAFYSVWSKPLIARSGPTTFTTMAMAVGAVGLIGVSAATGGLQRLADTGPAQWFAFGYVGLIGSALAFFLWSFALGRTTPTRVAVSVTVNPVSAAITGALLLGEPIGWHIIVGLAAVLLGIAVASGALQKKADASRPPQPTA</sequence>
<accession>A0A0N1FF95</accession>
<name>A0A0N1FF95_9HYPH</name>
<dbReference type="SUPFAM" id="SSF103481">
    <property type="entry name" value="Multidrug resistance efflux transporter EmrE"/>
    <property type="match status" value="2"/>
</dbReference>
<evidence type="ECO:0000313" key="9">
    <source>
        <dbReference type="Proteomes" id="UP000037822"/>
    </source>
</evidence>
<dbReference type="Proteomes" id="UP000037822">
    <property type="component" value="Unassembled WGS sequence"/>
</dbReference>
<evidence type="ECO:0000256" key="5">
    <source>
        <dbReference type="ARBA" id="ARBA00023136"/>
    </source>
</evidence>
<gene>
    <name evidence="8" type="ORF">AE618_09015</name>
</gene>
<evidence type="ECO:0000256" key="3">
    <source>
        <dbReference type="ARBA" id="ARBA00022692"/>
    </source>
</evidence>
<comment type="subcellular location">
    <subcellularLocation>
        <location evidence="1">Membrane</location>
        <topology evidence="1">Multi-pass membrane protein</topology>
    </subcellularLocation>
</comment>
<dbReference type="PANTHER" id="PTHR32322:SF2">
    <property type="entry name" value="EAMA DOMAIN-CONTAINING PROTEIN"/>
    <property type="match status" value="1"/>
</dbReference>
<protein>
    <submittedName>
        <fullName evidence="8">Permease</fullName>
    </submittedName>
</protein>
<comment type="caution">
    <text evidence="8">The sequence shown here is derived from an EMBL/GenBank/DDBJ whole genome shotgun (WGS) entry which is preliminary data.</text>
</comment>
<organism evidence="8 9">
    <name type="scientific">Bosea vaviloviae</name>
    <dbReference type="NCBI Taxonomy" id="1526658"/>
    <lineage>
        <taxon>Bacteria</taxon>
        <taxon>Pseudomonadati</taxon>
        <taxon>Pseudomonadota</taxon>
        <taxon>Alphaproteobacteria</taxon>
        <taxon>Hyphomicrobiales</taxon>
        <taxon>Boseaceae</taxon>
        <taxon>Bosea</taxon>
    </lineage>
</organism>
<dbReference type="AlphaFoldDB" id="A0A0N1FF95"/>
<feature type="transmembrane region" description="Helical" evidence="6">
    <location>
        <begin position="212"/>
        <end position="232"/>
    </location>
</feature>
<dbReference type="GO" id="GO:0016020">
    <property type="term" value="C:membrane"/>
    <property type="evidence" value="ECO:0007669"/>
    <property type="project" value="UniProtKB-SubCell"/>
</dbReference>
<dbReference type="InterPro" id="IPR000620">
    <property type="entry name" value="EamA_dom"/>
</dbReference>
<dbReference type="OrthoDB" id="7853355at2"/>
<feature type="transmembrane region" description="Helical" evidence="6">
    <location>
        <begin position="67"/>
        <end position="89"/>
    </location>
</feature>
<keyword evidence="9" id="KW-1185">Reference proteome</keyword>
<evidence type="ECO:0000259" key="7">
    <source>
        <dbReference type="Pfam" id="PF00892"/>
    </source>
</evidence>
<evidence type="ECO:0000256" key="4">
    <source>
        <dbReference type="ARBA" id="ARBA00022989"/>
    </source>
</evidence>
<dbReference type="PANTHER" id="PTHR32322">
    <property type="entry name" value="INNER MEMBRANE TRANSPORTER"/>
    <property type="match status" value="1"/>
</dbReference>
<keyword evidence="3 6" id="KW-0812">Transmembrane</keyword>
<feature type="domain" description="EamA" evidence="7">
    <location>
        <begin position="5"/>
        <end position="137"/>
    </location>
</feature>
<keyword evidence="4 6" id="KW-1133">Transmembrane helix</keyword>
<dbReference type="Pfam" id="PF00892">
    <property type="entry name" value="EamA"/>
    <property type="match status" value="2"/>
</dbReference>
<comment type="similarity">
    <text evidence="2">Belongs to the EamA transporter family.</text>
</comment>